<protein>
    <submittedName>
        <fullName evidence="6">DNA-binding transcriptional regulator, LysR family</fullName>
    </submittedName>
</protein>
<dbReference type="SUPFAM" id="SSF46785">
    <property type="entry name" value="Winged helix' DNA-binding domain"/>
    <property type="match status" value="1"/>
</dbReference>
<dbReference type="PANTHER" id="PTHR30537:SF5">
    <property type="entry name" value="HTH-TYPE TRANSCRIPTIONAL ACTIVATOR TTDR-RELATED"/>
    <property type="match status" value="1"/>
</dbReference>
<dbReference type="CDD" id="cd08471">
    <property type="entry name" value="PBP2_CrgA_like_2"/>
    <property type="match status" value="1"/>
</dbReference>
<keyword evidence="2" id="KW-0805">Transcription regulation</keyword>
<dbReference type="RefSeq" id="WP_046987936.1">
    <property type="nucleotide sequence ID" value="NZ_CP141274.1"/>
</dbReference>
<dbReference type="EMBL" id="FNPE01000013">
    <property type="protein sequence ID" value="SDZ15189.1"/>
    <property type="molecule type" value="Genomic_DNA"/>
</dbReference>
<dbReference type="InterPro" id="IPR036388">
    <property type="entry name" value="WH-like_DNA-bd_sf"/>
</dbReference>
<dbReference type="AlphaFoldDB" id="A0A1H3QR73"/>
<keyword evidence="3 6" id="KW-0238">DNA-binding</keyword>
<dbReference type="GO" id="GO:0003700">
    <property type="term" value="F:DNA-binding transcription factor activity"/>
    <property type="evidence" value="ECO:0007669"/>
    <property type="project" value="InterPro"/>
</dbReference>
<comment type="similarity">
    <text evidence="1">Belongs to the LysR transcriptional regulatory family.</text>
</comment>
<dbReference type="InterPro" id="IPR000847">
    <property type="entry name" value="LysR_HTH_N"/>
</dbReference>
<dbReference type="FunFam" id="1.10.10.10:FF:000001">
    <property type="entry name" value="LysR family transcriptional regulator"/>
    <property type="match status" value="1"/>
</dbReference>
<proteinExistence type="inferred from homology"/>
<evidence type="ECO:0000256" key="2">
    <source>
        <dbReference type="ARBA" id="ARBA00023015"/>
    </source>
</evidence>
<evidence type="ECO:0000313" key="6">
    <source>
        <dbReference type="EMBL" id="SDZ15189.1"/>
    </source>
</evidence>
<dbReference type="Gene3D" id="3.40.190.290">
    <property type="match status" value="1"/>
</dbReference>
<reference evidence="6 7" key="1">
    <citation type="submission" date="2016-10" db="EMBL/GenBank/DDBJ databases">
        <authorList>
            <person name="de Groot N.N."/>
        </authorList>
    </citation>
    <scope>NUCLEOTIDE SEQUENCE [LARGE SCALE GENOMIC DNA]</scope>
    <source>
        <strain evidence="6 7">LMG 24775</strain>
    </source>
</reference>
<dbReference type="Pfam" id="PF00126">
    <property type="entry name" value="HTH_1"/>
    <property type="match status" value="1"/>
</dbReference>
<dbReference type="SUPFAM" id="SSF53850">
    <property type="entry name" value="Periplasmic binding protein-like II"/>
    <property type="match status" value="1"/>
</dbReference>
<dbReference type="GO" id="GO:0006351">
    <property type="term" value="P:DNA-templated transcription"/>
    <property type="evidence" value="ECO:0007669"/>
    <property type="project" value="TreeGrafter"/>
</dbReference>
<dbReference type="Pfam" id="PF03466">
    <property type="entry name" value="LysR_substrate"/>
    <property type="match status" value="1"/>
</dbReference>
<dbReference type="GeneID" id="94692885"/>
<dbReference type="InterPro" id="IPR036390">
    <property type="entry name" value="WH_DNA-bd_sf"/>
</dbReference>
<gene>
    <name evidence="6" type="ORF">SAMN05421547_11354</name>
</gene>
<dbReference type="Gene3D" id="1.10.10.10">
    <property type="entry name" value="Winged helix-like DNA-binding domain superfamily/Winged helix DNA-binding domain"/>
    <property type="match status" value="1"/>
</dbReference>
<dbReference type="InterPro" id="IPR005119">
    <property type="entry name" value="LysR_subst-bd"/>
</dbReference>
<sequence length="299" mass="32747">MDRFQSMTAFLAVVDTGGFASAARRLKVSPSVVTRAVSDLEERLGVRLLTRTTRFVRVTEAGTAYADSCRRILAELEEADEHAASAHAAPRGRLTLTAPVNFGRMHVLPVVHDYLGRFPEVDVNCWFVDRVVSLVDEGVDVAVRIGDLPDSSLQAIRVGSVRQVLCASPAYLASHGVPQRPEELAQHTTITASGLTSTPEWRFLEGDKALAVRLQPRLMSMTNEAAADCALAGQGITRLPLYQIAKPVQDGALRLVLEPFERPPLPIHVVHREGRHAAHRVRAFIDMAVDALRVAALKW</sequence>
<keyword evidence="4" id="KW-0804">Transcription</keyword>
<dbReference type="InterPro" id="IPR058163">
    <property type="entry name" value="LysR-type_TF_proteobact-type"/>
</dbReference>
<name>A0A1H3QR73_9BURK</name>
<evidence type="ECO:0000256" key="3">
    <source>
        <dbReference type="ARBA" id="ARBA00023125"/>
    </source>
</evidence>
<dbReference type="PANTHER" id="PTHR30537">
    <property type="entry name" value="HTH-TYPE TRANSCRIPTIONAL REGULATOR"/>
    <property type="match status" value="1"/>
</dbReference>
<organism evidence="6 7">
    <name type="scientific">Delftia lacustris</name>
    <dbReference type="NCBI Taxonomy" id="558537"/>
    <lineage>
        <taxon>Bacteria</taxon>
        <taxon>Pseudomonadati</taxon>
        <taxon>Pseudomonadota</taxon>
        <taxon>Betaproteobacteria</taxon>
        <taxon>Burkholderiales</taxon>
        <taxon>Comamonadaceae</taxon>
        <taxon>Delftia</taxon>
    </lineage>
</organism>
<evidence type="ECO:0000313" key="7">
    <source>
        <dbReference type="Proteomes" id="UP000183417"/>
    </source>
</evidence>
<dbReference type="PROSITE" id="PS50931">
    <property type="entry name" value="HTH_LYSR"/>
    <property type="match status" value="1"/>
</dbReference>
<evidence type="ECO:0000256" key="1">
    <source>
        <dbReference type="ARBA" id="ARBA00009437"/>
    </source>
</evidence>
<feature type="domain" description="HTH lysR-type" evidence="5">
    <location>
        <begin position="1"/>
        <end position="59"/>
    </location>
</feature>
<dbReference type="Proteomes" id="UP000183417">
    <property type="component" value="Unassembled WGS sequence"/>
</dbReference>
<evidence type="ECO:0000256" key="4">
    <source>
        <dbReference type="ARBA" id="ARBA00023163"/>
    </source>
</evidence>
<accession>A0A1H3QR73</accession>
<dbReference type="GO" id="GO:0043565">
    <property type="term" value="F:sequence-specific DNA binding"/>
    <property type="evidence" value="ECO:0007669"/>
    <property type="project" value="TreeGrafter"/>
</dbReference>
<evidence type="ECO:0000259" key="5">
    <source>
        <dbReference type="PROSITE" id="PS50931"/>
    </source>
</evidence>